<name>A0AAU2AER3_9ACTN</name>
<proteinExistence type="predicted"/>
<protein>
    <submittedName>
        <fullName evidence="2">Uncharacterized protein</fullName>
    </submittedName>
</protein>
<organism evidence="2">
    <name type="scientific">Streptomyces sp. NBC_00093</name>
    <dbReference type="NCBI Taxonomy" id="2975649"/>
    <lineage>
        <taxon>Bacteria</taxon>
        <taxon>Bacillati</taxon>
        <taxon>Actinomycetota</taxon>
        <taxon>Actinomycetes</taxon>
        <taxon>Kitasatosporales</taxon>
        <taxon>Streptomycetaceae</taxon>
        <taxon>Streptomyces</taxon>
    </lineage>
</organism>
<reference evidence="2" key="1">
    <citation type="submission" date="2022-10" db="EMBL/GenBank/DDBJ databases">
        <title>The complete genomes of actinobacterial strains from the NBC collection.</title>
        <authorList>
            <person name="Joergensen T.S."/>
            <person name="Alvarez Arevalo M."/>
            <person name="Sterndorff E.B."/>
            <person name="Faurdal D."/>
            <person name="Vuksanovic O."/>
            <person name="Mourched A.-S."/>
            <person name="Charusanti P."/>
            <person name="Shaw S."/>
            <person name="Blin K."/>
            <person name="Weber T."/>
        </authorList>
    </citation>
    <scope>NUCLEOTIDE SEQUENCE</scope>
    <source>
        <strain evidence="2">NBC_00093</strain>
    </source>
</reference>
<feature type="compositionally biased region" description="Pro residues" evidence="1">
    <location>
        <begin position="237"/>
        <end position="263"/>
    </location>
</feature>
<evidence type="ECO:0000313" key="2">
    <source>
        <dbReference type="EMBL" id="WTT22031.1"/>
    </source>
</evidence>
<feature type="region of interest" description="Disordered" evidence="1">
    <location>
        <begin position="234"/>
        <end position="263"/>
    </location>
</feature>
<sequence length="263" mass="28697">MTSAADLSAFATGLAQHLPGTWRSEDETYPAFEDQGPAADRLWEHGFAHAALYDYDLHQGAVLHGPGDARLLVIDRPYKPRRFLVAPLKPDGVKPHNFSVVEERVMDISVTDDPVRAASAIARRLLPRYRAALDAVREDARARPEPPYRRPAPEVAQSVTLVWYPDGVVGAPYDSVPKDARLVLFGCHFSYNLDQFAFVLPASYPDMVRAHLLQTAVRLLTAQGIGVNFRHAAPAVPAQPPRPPATGPGVPPASANPPPSARR</sequence>
<accession>A0AAU2AER3</accession>
<gene>
    <name evidence="2" type="ORF">OHA22_44115</name>
</gene>
<evidence type="ECO:0000256" key="1">
    <source>
        <dbReference type="SAM" id="MobiDB-lite"/>
    </source>
</evidence>
<dbReference type="AlphaFoldDB" id="A0AAU2AER3"/>
<dbReference type="EMBL" id="CP108222">
    <property type="protein sequence ID" value="WTT22031.1"/>
    <property type="molecule type" value="Genomic_DNA"/>
</dbReference>